<sequence>MAKIQQREKKDFKKSNKKVGSQGEDAAQPDTDFSTDLAALQDHSAEENDAPPKKKKKESSESLVATNTIFVSGLPYSATDADLEKFFEEVGPLRQCFVVKRSQEELEKNEGKNAVNRGIGYVHYALKEDAEKALSTLSKTKFMGRLLKLEFANRRPNKKERDGNSKVPKVIAPKAARHNPKPKTNEQESDRTLLLSNIPSSMGKSRLTKFLADLDIKPMGTFYKKGLARAVYETVELAQLASSRVQNQVADGQPLHGMILTNLLLKTKHARVIIRNLPFKLRELELEKLFDQFGPTIETFLPKKLDGSKQLLGFGFVQFMDRETAEKAVAGMNGTEHYGRKIDVSLCVSRAQYSASAENEQEPEEDETKPFKNSLYEDGEPEDVMESESEGEKSEEAESASEEEDEEEKPRDRKHVIPPECTLFVRNLLFETTDEDLFAKFSEFGKLRYARVVFDRTNGRSKGTGFVSFVKPADARECLSLASQLEFKEEASKISASKSILVPEGPKGIAERFTLSGRLLLVTSSLSKEKTVEISGPIKNHVKEDRRNYYLLREGVIFPESAAGKLLAPKELERRKDSYNLRRKQLQANPSLFISKTRLSVRNLPLDLDDKGLRALVVSALDRFKAEVREGRRQHLTDKEKEEGWDKKLRVVQAKIVRSKGRIDLTTGLEKSTGFGFVEVGHHAHALAVLRYLNCNPNVFPGQGAQTSDTLKGRLLTVEFAVENKVVVKRRADRVVLRQKREAAQEKEAKRPATEEIDTRPAKSRKGEDKQRTYVNKKHAKKHRSRA</sequence>
<dbReference type="EMBL" id="QTSX02005083">
    <property type="protein sequence ID" value="KAJ9061236.1"/>
    <property type="molecule type" value="Genomic_DNA"/>
</dbReference>
<organism evidence="1 2">
    <name type="scientific">Entomophthora muscae</name>
    <dbReference type="NCBI Taxonomy" id="34485"/>
    <lineage>
        <taxon>Eukaryota</taxon>
        <taxon>Fungi</taxon>
        <taxon>Fungi incertae sedis</taxon>
        <taxon>Zoopagomycota</taxon>
        <taxon>Entomophthoromycotina</taxon>
        <taxon>Entomophthoromycetes</taxon>
        <taxon>Entomophthorales</taxon>
        <taxon>Entomophthoraceae</taxon>
        <taxon>Entomophthora</taxon>
    </lineage>
</organism>
<name>A0ACC2SGG0_9FUNG</name>
<gene>
    <name evidence="1" type="primary">NOP4_2</name>
    <name evidence="1" type="ORF">DSO57_1022452</name>
</gene>
<evidence type="ECO:0000313" key="2">
    <source>
        <dbReference type="Proteomes" id="UP001165960"/>
    </source>
</evidence>
<accession>A0ACC2SGG0</accession>
<evidence type="ECO:0000313" key="1">
    <source>
        <dbReference type="EMBL" id="KAJ9061236.1"/>
    </source>
</evidence>
<protein>
    <submittedName>
        <fullName evidence="1">RNA recognition motif-containing protein</fullName>
    </submittedName>
</protein>
<keyword evidence="2" id="KW-1185">Reference proteome</keyword>
<reference evidence="1" key="1">
    <citation type="submission" date="2022-04" db="EMBL/GenBank/DDBJ databases">
        <title>Genome of the entomopathogenic fungus Entomophthora muscae.</title>
        <authorList>
            <person name="Elya C."/>
            <person name="Lovett B.R."/>
            <person name="Lee E."/>
            <person name="Macias A.M."/>
            <person name="Hajek A.E."/>
            <person name="De Bivort B.L."/>
            <person name="Kasson M.T."/>
            <person name="De Fine Licht H.H."/>
            <person name="Stajich J.E."/>
        </authorList>
    </citation>
    <scope>NUCLEOTIDE SEQUENCE</scope>
    <source>
        <strain evidence="1">Berkeley</strain>
    </source>
</reference>
<comment type="caution">
    <text evidence="1">The sequence shown here is derived from an EMBL/GenBank/DDBJ whole genome shotgun (WGS) entry which is preliminary data.</text>
</comment>
<dbReference type="Proteomes" id="UP001165960">
    <property type="component" value="Unassembled WGS sequence"/>
</dbReference>
<proteinExistence type="predicted"/>